<comment type="caution">
    <text evidence="4">The sequence shown here is derived from an EMBL/GenBank/DDBJ whole genome shotgun (WGS) entry which is preliminary data.</text>
</comment>
<name>A0A5A7RFT7_STRAF</name>
<dbReference type="Gene3D" id="1.25.40.20">
    <property type="entry name" value="Ankyrin repeat-containing domain"/>
    <property type="match status" value="1"/>
</dbReference>
<evidence type="ECO:0000256" key="2">
    <source>
        <dbReference type="ARBA" id="ARBA00023043"/>
    </source>
</evidence>
<dbReference type="InterPro" id="IPR036770">
    <property type="entry name" value="Ankyrin_rpt-contain_sf"/>
</dbReference>
<evidence type="ECO:0000256" key="3">
    <source>
        <dbReference type="SAM" id="MobiDB-lite"/>
    </source>
</evidence>
<dbReference type="Pfam" id="PF13857">
    <property type="entry name" value="Ank_5"/>
    <property type="match status" value="1"/>
</dbReference>
<dbReference type="Proteomes" id="UP000325081">
    <property type="component" value="Unassembled WGS sequence"/>
</dbReference>
<keyword evidence="1" id="KW-0677">Repeat</keyword>
<evidence type="ECO:0000256" key="1">
    <source>
        <dbReference type="ARBA" id="ARBA00022737"/>
    </source>
</evidence>
<keyword evidence="5" id="KW-1185">Reference proteome</keyword>
<accession>A0A5A7RFT7</accession>
<dbReference type="SUPFAM" id="SSF48403">
    <property type="entry name" value="Ankyrin repeat"/>
    <property type="match status" value="1"/>
</dbReference>
<sequence>MAAYYGRLPVLEFLISSSPSLISFANIDGDTFLHSAITGFRALNFQRLDHHTNLMKKLLDGVILRKLDDIINVPNKNGRTPLHTAIILDIPSEIVELILSVRYIDLNVRDWEGNTPLDLLFARTKTPSSEILIKRMVSAGGVFSSERKSKDSISVASPPVSQSICSPGTYFKIPDAELVENDVGKDGYSNEIEVVINSPHYFKKSSSSGGKARLGNFLRWLGKKEKSSSGSDFGGEDDTLSFKSYTMGSSSRDSPISLRQQFSRPKSSSLLSNKRIMSLQSNGPGPLGNKKKFGAQDVRQVLPKSNLGSPCSAFSESSWTSPLSVSANQSPSVDGMKMKRRLGSFNLRSMNNYFCLGNRSLAIEKSIKSQSQPLPEPLPETYSLEVQEKGVLV</sequence>
<reference evidence="5" key="1">
    <citation type="journal article" date="2019" name="Curr. Biol.">
        <title>Genome Sequence of Striga asiatica Provides Insight into the Evolution of Plant Parasitism.</title>
        <authorList>
            <person name="Yoshida S."/>
            <person name="Kim S."/>
            <person name="Wafula E.K."/>
            <person name="Tanskanen J."/>
            <person name="Kim Y.M."/>
            <person name="Honaas L."/>
            <person name="Yang Z."/>
            <person name="Spallek T."/>
            <person name="Conn C.E."/>
            <person name="Ichihashi Y."/>
            <person name="Cheong K."/>
            <person name="Cui S."/>
            <person name="Der J.P."/>
            <person name="Gundlach H."/>
            <person name="Jiao Y."/>
            <person name="Hori C."/>
            <person name="Ishida J.K."/>
            <person name="Kasahara H."/>
            <person name="Kiba T."/>
            <person name="Kim M.S."/>
            <person name="Koo N."/>
            <person name="Laohavisit A."/>
            <person name="Lee Y.H."/>
            <person name="Lumba S."/>
            <person name="McCourt P."/>
            <person name="Mortimer J.C."/>
            <person name="Mutuku J.M."/>
            <person name="Nomura T."/>
            <person name="Sasaki-Sekimoto Y."/>
            <person name="Seto Y."/>
            <person name="Wang Y."/>
            <person name="Wakatake T."/>
            <person name="Sakakibara H."/>
            <person name="Demura T."/>
            <person name="Yamaguchi S."/>
            <person name="Yoneyama K."/>
            <person name="Manabe R.I."/>
            <person name="Nelson D.C."/>
            <person name="Schulman A.H."/>
            <person name="Timko M.P."/>
            <person name="dePamphilis C.W."/>
            <person name="Choi D."/>
            <person name="Shirasu K."/>
        </authorList>
    </citation>
    <scope>NUCLEOTIDE SEQUENCE [LARGE SCALE GENOMIC DNA]</scope>
    <source>
        <strain evidence="5">cv. UVA1</strain>
    </source>
</reference>
<dbReference type="GO" id="GO:0005829">
    <property type="term" value="C:cytosol"/>
    <property type="evidence" value="ECO:0007669"/>
    <property type="project" value="TreeGrafter"/>
</dbReference>
<feature type="region of interest" description="Disordered" evidence="3">
    <location>
        <begin position="244"/>
        <end position="269"/>
    </location>
</feature>
<dbReference type="PANTHER" id="PTHR46680">
    <property type="entry name" value="NF-KAPPA-B INHIBITOR ALPHA"/>
    <property type="match status" value="1"/>
</dbReference>
<dbReference type="OrthoDB" id="1736171at2759"/>
<keyword evidence="2" id="KW-0040">ANK repeat</keyword>
<dbReference type="GO" id="GO:0051059">
    <property type="term" value="F:NF-kappaB binding"/>
    <property type="evidence" value="ECO:0007669"/>
    <property type="project" value="TreeGrafter"/>
</dbReference>
<dbReference type="InterPro" id="IPR051070">
    <property type="entry name" value="NF-kappa-B_inhibitor"/>
</dbReference>
<proteinExistence type="predicted"/>
<dbReference type="PANTHER" id="PTHR46680:SF3">
    <property type="entry name" value="NF-KAPPA-B INHIBITOR CACTUS"/>
    <property type="match status" value="1"/>
</dbReference>
<dbReference type="GO" id="GO:0071356">
    <property type="term" value="P:cellular response to tumor necrosis factor"/>
    <property type="evidence" value="ECO:0007669"/>
    <property type="project" value="TreeGrafter"/>
</dbReference>
<evidence type="ECO:0000313" key="4">
    <source>
        <dbReference type="EMBL" id="GER56052.1"/>
    </source>
</evidence>
<dbReference type="InterPro" id="IPR002110">
    <property type="entry name" value="Ankyrin_rpt"/>
</dbReference>
<gene>
    <name evidence="4" type="ORF">STAS_33754</name>
</gene>
<organism evidence="4 5">
    <name type="scientific">Striga asiatica</name>
    <name type="common">Asiatic witchweed</name>
    <name type="synonym">Buchnera asiatica</name>
    <dbReference type="NCBI Taxonomy" id="4170"/>
    <lineage>
        <taxon>Eukaryota</taxon>
        <taxon>Viridiplantae</taxon>
        <taxon>Streptophyta</taxon>
        <taxon>Embryophyta</taxon>
        <taxon>Tracheophyta</taxon>
        <taxon>Spermatophyta</taxon>
        <taxon>Magnoliopsida</taxon>
        <taxon>eudicotyledons</taxon>
        <taxon>Gunneridae</taxon>
        <taxon>Pentapetalae</taxon>
        <taxon>asterids</taxon>
        <taxon>lamiids</taxon>
        <taxon>Lamiales</taxon>
        <taxon>Orobanchaceae</taxon>
        <taxon>Buchnereae</taxon>
        <taxon>Striga</taxon>
    </lineage>
</organism>
<dbReference type="EMBL" id="BKCP01012403">
    <property type="protein sequence ID" value="GER56052.1"/>
    <property type="molecule type" value="Genomic_DNA"/>
</dbReference>
<evidence type="ECO:0000313" key="5">
    <source>
        <dbReference type="Proteomes" id="UP000325081"/>
    </source>
</evidence>
<dbReference type="AlphaFoldDB" id="A0A5A7RFT7"/>
<protein>
    <submittedName>
        <fullName evidence="4">Ankyrin repeat-containing protein</fullName>
    </submittedName>
</protein>